<comment type="caution">
    <text evidence="1">The sequence shown here is derived from an EMBL/GenBank/DDBJ whole genome shotgun (WGS) entry which is preliminary data.</text>
</comment>
<accession>A0A9W9BL15</accession>
<dbReference type="Proteomes" id="UP001140511">
    <property type="component" value="Unassembled WGS sequence"/>
</dbReference>
<dbReference type="EMBL" id="JAOPEN010000002">
    <property type="protein sequence ID" value="KAJ4861691.1"/>
    <property type="molecule type" value="Genomic_DNA"/>
</dbReference>
<proteinExistence type="predicted"/>
<dbReference type="RefSeq" id="XP_056030747.1">
    <property type="nucleotide sequence ID" value="XM_056169855.1"/>
</dbReference>
<evidence type="ECO:0000313" key="2">
    <source>
        <dbReference type="Proteomes" id="UP001140511"/>
    </source>
</evidence>
<keyword evidence="2" id="KW-1185">Reference proteome</keyword>
<sequence length="320" mass="35635">MSAAKTEEKKVIKFDAKDLNLKPDDPRYKLGMHCLGTYWSQAILLETHEQEEMVGYLRNHDYYSYTTPSARVTATTHKLYHATMRAFDASGLEGLSRPIYLILSSLYIRLPREYLELIKDRFGTTDVINHEQDYWKAIRRSAAATNAATIRNKDKEDVASGAGQQVAVLDPVGQVKQSVALEEAKRPRALSDIPAIEPKRTRRAADNGGFDIDHVVAGVKSSLAIQRFANAAKPASIAAEKPRMTNSDLFEMKEDVKIAKETAMRNEAKIDAASTKIDGVSTKLDGFISEMRQFMTAFANTAGIPLPIEIVDESDNDNHE</sequence>
<organism evidence="1 2">
    <name type="scientific">Trichoderma breve</name>
    <dbReference type="NCBI Taxonomy" id="2034170"/>
    <lineage>
        <taxon>Eukaryota</taxon>
        <taxon>Fungi</taxon>
        <taxon>Dikarya</taxon>
        <taxon>Ascomycota</taxon>
        <taxon>Pezizomycotina</taxon>
        <taxon>Sordariomycetes</taxon>
        <taxon>Hypocreomycetidae</taxon>
        <taxon>Hypocreales</taxon>
        <taxon>Hypocreaceae</taxon>
        <taxon>Trichoderma</taxon>
    </lineage>
</organism>
<name>A0A9W9BL15_9HYPO</name>
<evidence type="ECO:0000313" key="1">
    <source>
        <dbReference type="EMBL" id="KAJ4861691.1"/>
    </source>
</evidence>
<dbReference type="AlphaFoldDB" id="A0A9W9BL15"/>
<protein>
    <submittedName>
        <fullName evidence="1">Uncharacterized protein</fullName>
    </submittedName>
</protein>
<dbReference type="GeneID" id="80864543"/>
<reference evidence="1" key="1">
    <citation type="submission" date="2022-09" db="EMBL/GenBank/DDBJ databases">
        <title>Chromosome-level assembly of Trichoderma breve T069, a fungus used in development of biopesticide product.</title>
        <authorList>
            <person name="Lin R."/>
            <person name="Liu T."/>
        </authorList>
    </citation>
    <scope>NUCLEOTIDE SEQUENCE</scope>
    <source>
        <strain evidence="1">T069</strain>
    </source>
</reference>
<gene>
    <name evidence="1" type="ORF">T069G_02645</name>
</gene>